<evidence type="ECO:0000313" key="2">
    <source>
        <dbReference type="Proteomes" id="UP000029843"/>
    </source>
</evidence>
<evidence type="ECO:0008006" key="3">
    <source>
        <dbReference type="Google" id="ProtNLM"/>
    </source>
</evidence>
<dbReference type="Pfam" id="PF09558">
    <property type="entry name" value="DUF2375"/>
    <property type="match status" value="1"/>
</dbReference>
<dbReference type="EMBL" id="JQED01000005">
    <property type="protein sequence ID" value="KGJ94408.1"/>
    <property type="molecule type" value="Genomic_DNA"/>
</dbReference>
<dbReference type="NCBIfam" id="TIGR02922">
    <property type="entry name" value="TIGR02922 family protein"/>
    <property type="match status" value="1"/>
</dbReference>
<dbReference type="Proteomes" id="UP000029843">
    <property type="component" value="Unassembled WGS sequence"/>
</dbReference>
<comment type="caution">
    <text evidence="1">The sequence shown here is derived from an EMBL/GenBank/DDBJ whole genome shotgun (WGS) entry which is preliminary data.</text>
</comment>
<reference evidence="1 2" key="1">
    <citation type="submission" date="2014-08" db="EMBL/GenBank/DDBJ databases">
        <title>Genomic and Phenotypic Diversity of Colwellia psychrerythraea strains from Disparate Marine Basins.</title>
        <authorList>
            <person name="Techtmann S.M."/>
            <person name="Stelling S.C."/>
            <person name="Utturkar S.M."/>
            <person name="Alshibli N."/>
            <person name="Harris A."/>
            <person name="Brown S.D."/>
            <person name="Hazen T.C."/>
        </authorList>
    </citation>
    <scope>NUCLEOTIDE SEQUENCE [LARGE SCALE GENOMIC DNA]</scope>
    <source>
        <strain evidence="1 2">ND2E</strain>
    </source>
</reference>
<organism evidence="1 2">
    <name type="scientific">Colwellia psychrerythraea</name>
    <name type="common">Vibrio psychroerythus</name>
    <dbReference type="NCBI Taxonomy" id="28229"/>
    <lineage>
        <taxon>Bacteria</taxon>
        <taxon>Pseudomonadati</taxon>
        <taxon>Pseudomonadota</taxon>
        <taxon>Gammaproteobacteria</taxon>
        <taxon>Alteromonadales</taxon>
        <taxon>Colwelliaceae</taxon>
        <taxon>Colwellia</taxon>
    </lineage>
</organism>
<dbReference type="OrthoDB" id="6228741at2"/>
<dbReference type="InterPro" id="IPR014271">
    <property type="entry name" value="CHP02922"/>
</dbReference>
<name>A0A099KXM4_COLPS</name>
<dbReference type="PATRIC" id="fig|28229.4.peg.601"/>
<dbReference type="RefSeq" id="WP_033092370.1">
    <property type="nucleotide sequence ID" value="NZ_JQED01000005.1"/>
</dbReference>
<evidence type="ECO:0000313" key="1">
    <source>
        <dbReference type="EMBL" id="KGJ94408.1"/>
    </source>
</evidence>
<accession>A0A099KXM4</accession>
<gene>
    <name evidence="1" type="ORF">ND2E_1597</name>
</gene>
<sequence>MEQDLIQVTVIYYQVESLELLHEVKSFPKNRHGRVVLPEEFKKGKSIIAVCEGEITILNKVGDRILSVGKVA</sequence>
<protein>
    <recommendedName>
        <fullName evidence="3">TIGR02922 family protein</fullName>
    </recommendedName>
</protein>
<dbReference type="AlphaFoldDB" id="A0A099KXM4"/>
<proteinExistence type="predicted"/>